<name>A0A1F4Z129_9BACT</name>
<organism evidence="1 2">
    <name type="scientific">Candidatus Amesbacteria bacterium RIFCSPLOWO2_01_FULL_47_33</name>
    <dbReference type="NCBI Taxonomy" id="1797258"/>
    <lineage>
        <taxon>Bacteria</taxon>
        <taxon>Candidatus Amesiibacteriota</taxon>
    </lineage>
</organism>
<evidence type="ECO:0000313" key="1">
    <source>
        <dbReference type="EMBL" id="OGC99952.1"/>
    </source>
</evidence>
<evidence type="ECO:0000313" key="2">
    <source>
        <dbReference type="Proteomes" id="UP000176822"/>
    </source>
</evidence>
<reference evidence="1 2" key="1">
    <citation type="journal article" date="2016" name="Nat. Commun.">
        <title>Thousands of microbial genomes shed light on interconnected biogeochemical processes in an aquifer system.</title>
        <authorList>
            <person name="Anantharaman K."/>
            <person name="Brown C.T."/>
            <person name="Hug L.A."/>
            <person name="Sharon I."/>
            <person name="Castelle C.J."/>
            <person name="Probst A.J."/>
            <person name="Thomas B.C."/>
            <person name="Singh A."/>
            <person name="Wilkins M.J."/>
            <person name="Karaoz U."/>
            <person name="Brodie E.L."/>
            <person name="Williams K.H."/>
            <person name="Hubbard S.S."/>
            <person name="Banfield J.F."/>
        </authorList>
    </citation>
    <scope>NUCLEOTIDE SEQUENCE [LARGE SCALE GENOMIC DNA]</scope>
</reference>
<comment type="caution">
    <text evidence="1">The sequence shown here is derived from an EMBL/GenBank/DDBJ whole genome shotgun (WGS) entry which is preliminary data.</text>
</comment>
<dbReference type="AlphaFoldDB" id="A0A1F4Z129"/>
<protein>
    <recommendedName>
        <fullName evidence="3">Cyanophycin synthase-like N-terminal domain-containing protein</fullName>
    </recommendedName>
</protein>
<proteinExistence type="predicted"/>
<sequence length="161" mass="18591">MPPYPSPYYRLYITQDNRQVFLRMELNIPEVHTGEFPDTLKLIKTYLPQALDCMCSNSQNLPFRQKVRDTAIGHLFEHLLLAYIYRDRSACPPVLPAVCGYTHWDWNRHPRGSFDITISLPRTHSSLLIPAVGRAVSLTDRILSSNMRKARAGRTAPHRYP</sequence>
<evidence type="ECO:0008006" key="3">
    <source>
        <dbReference type="Google" id="ProtNLM"/>
    </source>
</evidence>
<dbReference type="EMBL" id="MEXM01000047">
    <property type="protein sequence ID" value="OGC99952.1"/>
    <property type="molecule type" value="Genomic_DNA"/>
</dbReference>
<gene>
    <name evidence="1" type="ORF">A2972_03765</name>
</gene>
<dbReference type="Proteomes" id="UP000176822">
    <property type="component" value="Unassembled WGS sequence"/>
</dbReference>
<accession>A0A1F4Z129</accession>